<name>F5YAT8_LEAAZ</name>
<dbReference type="HOGENOM" id="CLU_032724_0_0_12"/>
<organism evidence="1 2">
    <name type="scientific">Leadbettera azotonutricia (strain ATCC BAA-888 / DSM 13862 / ZAS-9)</name>
    <name type="common">Treponema azotonutricium</name>
    <dbReference type="NCBI Taxonomy" id="545695"/>
    <lineage>
        <taxon>Bacteria</taxon>
        <taxon>Pseudomonadati</taxon>
        <taxon>Spirochaetota</taxon>
        <taxon>Spirochaetia</taxon>
        <taxon>Spirochaetales</taxon>
        <taxon>Breznakiellaceae</taxon>
        <taxon>Leadbettera</taxon>
    </lineage>
</organism>
<dbReference type="eggNOG" id="ENOG50348TB">
    <property type="taxonomic scope" value="Bacteria"/>
</dbReference>
<dbReference type="AlphaFoldDB" id="F5YAT8"/>
<evidence type="ECO:0000313" key="2">
    <source>
        <dbReference type="Proteomes" id="UP000009222"/>
    </source>
</evidence>
<dbReference type="EMBL" id="CP001841">
    <property type="protein sequence ID" value="AEF82651.1"/>
    <property type="molecule type" value="Genomic_DNA"/>
</dbReference>
<evidence type="ECO:0008006" key="3">
    <source>
        <dbReference type="Google" id="ProtNLM"/>
    </source>
</evidence>
<dbReference type="InterPro" id="IPR038636">
    <property type="entry name" value="Wzi_sf"/>
</dbReference>
<dbReference type="OrthoDB" id="366890at2"/>
<proteinExistence type="predicted"/>
<gene>
    <name evidence="1" type="ordered locus">TREAZ_0692</name>
</gene>
<sequence length="544" mass="60172">MKADKRVVFAIVLWGLTAGAASLFSLPFTLISAGNPLLDDIRFLVRESGNSFRSLTPPLSRDEVLQILDEVDGPSLSGSAREAYDRVSAALNPSLLFSEGLFGLSFHASFAPEIHARTNTAIPYTRKDTESPMAISFPVTLFFADTLQLNFTPMLSADPSYYAEDGAHWGTNIPYEPARFDLNMPLRAFVAAGGAWWNVQLGRDKVSYGAAHTGNLALSASPDYYDFARFSFFAPNFKYSAFISQLPLNIKDLLADGVAPPPDSLGSTTKRYMYLHRVDARFFHRISLGASEGIMVGNSAPEIRFLNPFAIFHSFFAWLDYDKWGDGDMVGSLFSLDLDVAIIPSLAFYGQFVMNEYSTPYERKNWPDQAPNGLGYLAGLEYTHGFKNWNGIFYGEFVYTDPFLYTLSSPFGSFISMRRLSDVGAKSLRYSWIGHPEGRDTMLFALGAGFSKKDLALSVDVSFVNKGEHTLQWDWDMSHESRNASTPSGIAEHRLTAGLAAEWQPFAFLALSGYIGGAMSINANHESGTNEYGMEFGFSAAFTY</sequence>
<reference evidence="1 2" key="2">
    <citation type="journal article" date="2011" name="ISME J.">
        <title>RNA-seq reveals cooperative metabolic interactions between two termite-gut spirochete species in co-culture.</title>
        <authorList>
            <person name="Rosenthal A.Z."/>
            <person name="Matson E.G."/>
            <person name="Eldar A."/>
            <person name="Leadbetter J.R."/>
        </authorList>
    </citation>
    <scope>NUCLEOTIDE SEQUENCE [LARGE SCALE GENOMIC DNA]</scope>
    <source>
        <strain evidence="2">ATCC BAA-888 / DSM 13862 / ZAS-9</strain>
    </source>
</reference>
<dbReference type="InParanoid" id="F5YAT8"/>
<dbReference type="RefSeq" id="WP_015711270.1">
    <property type="nucleotide sequence ID" value="NC_015577.1"/>
</dbReference>
<dbReference type="Proteomes" id="UP000009222">
    <property type="component" value="Chromosome"/>
</dbReference>
<evidence type="ECO:0000313" key="1">
    <source>
        <dbReference type="EMBL" id="AEF82651.1"/>
    </source>
</evidence>
<accession>F5YAT8</accession>
<keyword evidence="2" id="KW-1185">Reference proteome</keyword>
<reference evidence="2" key="1">
    <citation type="submission" date="2009-12" db="EMBL/GenBank/DDBJ databases">
        <title>Complete sequence of Treponema azotonutricium strain ZAS-9.</title>
        <authorList>
            <person name="Tetu S.G."/>
            <person name="Matson E."/>
            <person name="Ren Q."/>
            <person name="Seshadri R."/>
            <person name="Elbourne L."/>
            <person name="Hassan K.A."/>
            <person name="Durkin A."/>
            <person name="Radune D."/>
            <person name="Mohamoud Y."/>
            <person name="Shay R."/>
            <person name="Jin S."/>
            <person name="Zhang X."/>
            <person name="Lucey K."/>
            <person name="Ballor N.R."/>
            <person name="Ottesen E."/>
            <person name="Rosenthal R."/>
            <person name="Allen A."/>
            <person name="Leadbetter J.R."/>
            <person name="Paulsen I.T."/>
        </authorList>
    </citation>
    <scope>NUCLEOTIDE SEQUENCE [LARGE SCALE GENOMIC DNA]</scope>
    <source>
        <strain evidence="2">ATCC BAA-888 / DSM 13862 / ZAS-9</strain>
    </source>
</reference>
<dbReference type="STRING" id="545695.TREAZ_0692"/>
<dbReference type="Gene3D" id="2.40.160.130">
    <property type="entry name" value="Capsule assembly protein Wzi"/>
    <property type="match status" value="1"/>
</dbReference>
<dbReference type="KEGG" id="taz:TREAZ_0692"/>
<protein>
    <recommendedName>
        <fullName evidence="3">Capsule assembly Wzi family protein</fullName>
    </recommendedName>
</protein>